<dbReference type="KEGG" id="scl:sce3133"/>
<dbReference type="PROSITE" id="PS01126">
    <property type="entry name" value="EF_TS_1"/>
    <property type="match status" value="1"/>
</dbReference>
<keyword evidence="4 5" id="KW-0648">Protein biosynthesis</keyword>
<dbReference type="NCBIfam" id="TIGR00116">
    <property type="entry name" value="tsf"/>
    <property type="match status" value="1"/>
</dbReference>
<accession>A9GIP0</accession>
<dbReference type="SUPFAM" id="SSF46934">
    <property type="entry name" value="UBA-like"/>
    <property type="match status" value="1"/>
</dbReference>
<evidence type="ECO:0000313" key="7">
    <source>
        <dbReference type="EMBL" id="CAN93292.1"/>
    </source>
</evidence>
<dbReference type="PANTHER" id="PTHR11741">
    <property type="entry name" value="ELONGATION FACTOR TS"/>
    <property type="match status" value="1"/>
</dbReference>
<comment type="caution">
    <text evidence="5">Lacks conserved residue(s) required for the propagation of feature annotation.</text>
</comment>
<dbReference type="InterPro" id="IPR014039">
    <property type="entry name" value="Transl_elong_EFTs/EF1B_dimer"/>
</dbReference>
<evidence type="ECO:0000256" key="1">
    <source>
        <dbReference type="ARBA" id="ARBA00005532"/>
    </source>
</evidence>
<dbReference type="STRING" id="448385.sce3133"/>
<keyword evidence="5" id="KW-0963">Cytoplasm</keyword>
<dbReference type="EMBL" id="AM746676">
    <property type="protein sequence ID" value="CAN93292.1"/>
    <property type="molecule type" value="Genomic_DNA"/>
</dbReference>
<dbReference type="eggNOG" id="COG0264">
    <property type="taxonomic scope" value="Bacteria"/>
</dbReference>
<dbReference type="OrthoDB" id="9808348at2"/>
<dbReference type="AlphaFoldDB" id="A9GIP0"/>
<dbReference type="Gene3D" id="1.10.8.10">
    <property type="entry name" value="DNA helicase RuvA subunit, C-terminal domain"/>
    <property type="match status" value="1"/>
</dbReference>
<evidence type="ECO:0000256" key="2">
    <source>
        <dbReference type="ARBA" id="ARBA00016956"/>
    </source>
</evidence>
<dbReference type="InterPro" id="IPR001816">
    <property type="entry name" value="Transl_elong_EFTs/EF1B"/>
</dbReference>
<dbReference type="GO" id="GO:0003746">
    <property type="term" value="F:translation elongation factor activity"/>
    <property type="evidence" value="ECO:0007669"/>
    <property type="project" value="UniProtKB-UniRule"/>
</dbReference>
<dbReference type="Gene3D" id="1.10.286.20">
    <property type="match status" value="1"/>
</dbReference>
<dbReference type="GO" id="GO:0005737">
    <property type="term" value="C:cytoplasm"/>
    <property type="evidence" value="ECO:0007669"/>
    <property type="project" value="UniProtKB-SubCell"/>
</dbReference>
<protein>
    <recommendedName>
        <fullName evidence="2 5">Elongation factor Ts</fullName>
        <shortName evidence="5">EF-Ts</shortName>
    </recommendedName>
</protein>
<reference evidence="7 8" key="1">
    <citation type="journal article" date="2007" name="Nat. Biotechnol.">
        <title>Complete genome sequence of the myxobacterium Sorangium cellulosum.</title>
        <authorList>
            <person name="Schneiker S."/>
            <person name="Perlova O."/>
            <person name="Kaiser O."/>
            <person name="Gerth K."/>
            <person name="Alici A."/>
            <person name="Altmeyer M.O."/>
            <person name="Bartels D."/>
            <person name="Bekel T."/>
            <person name="Beyer S."/>
            <person name="Bode E."/>
            <person name="Bode H.B."/>
            <person name="Bolten C.J."/>
            <person name="Choudhuri J.V."/>
            <person name="Doss S."/>
            <person name="Elnakady Y.A."/>
            <person name="Frank B."/>
            <person name="Gaigalat L."/>
            <person name="Goesmann A."/>
            <person name="Groeger C."/>
            <person name="Gross F."/>
            <person name="Jelsbak L."/>
            <person name="Jelsbak L."/>
            <person name="Kalinowski J."/>
            <person name="Kegler C."/>
            <person name="Knauber T."/>
            <person name="Konietzny S."/>
            <person name="Kopp M."/>
            <person name="Krause L."/>
            <person name="Krug D."/>
            <person name="Linke B."/>
            <person name="Mahmud T."/>
            <person name="Martinez-Arias R."/>
            <person name="McHardy A.C."/>
            <person name="Merai M."/>
            <person name="Meyer F."/>
            <person name="Mormann S."/>
            <person name="Munoz-Dorado J."/>
            <person name="Perez J."/>
            <person name="Pradella S."/>
            <person name="Rachid S."/>
            <person name="Raddatz G."/>
            <person name="Rosenau F."/>
            <person name="Rueckert C."/>
            <person name="Sasse F."/>
            <person name="Scharfe M."/>
            <person name="Schuster S.C."/>
            <person name="Suen G."/>
            <person name="Treuner-Lange A."/>
            <person name="Velicer G.J."/>
            <person name="Vorholter F.-J."/>
            <person name="Weissman K.J."/>
            <person name="Welch R.D."/>
            <person name="Wenzel S.C."/>
            <person name="Whitworth D.E."/>
            <person name="Wilhelm S."/>
            <person name="Wittmann C."/>
            <person name="Bloecker H."/>
            <person name="Puehler A."/>
            <person name="Mueller R."/>
        </authorList>
    </citation>
    <scope>NUCLEOTIDE SEQUENCE [LARGE SCALE GENOMIC DNA]</scope>
    <source>
        <strain evidence="8">So ce56</strain>
    </source>
</reference>
<feature type="domain" description="Translation elongation factor EFTs/EF1B dimerisation" evidence="6">
    <location>
        <begin position="73"/>
        <end position="297"/>
    </location>
</feature>
<dbReference type="InterPro" id="IPR009060">
    <property type="entry name" value="UBA-like_sf"/>
</dbReference>
<dbReference type="PANTHER" id="PTHR11741:SF0">
    <property type="entry name" value="ELONGATION FACTOR TS, MITOCHONDRIAL"/>
    <property type="match status" value="1"/>
</dbReference>
<dbReference type="Proteomes" id="UP000002139">
    <property type="component" value="Chromosome"/>
</dbReference>
<dbReference type="InterPro" id="IPR036402">
    <property type="entry name" value="EF-Ts_dimer_sf"/>
</dbReference>
<dbReference type="Pfam" id="PF00889">
    <property type="entry name" value="EF_TS"/>
    <property type="match status" value="1"/>
</dbReference>
<comment type="function">
    <text evidence="5">Associates with the EF-Tu.GDP complex and induces the exchange of GDP to GTP. It remains bound to the aminoacyl-tRNA.EF-Tu.GTP complex up to the GTP hydrolysis stage on the ribosome.</text>
</comment>
<keyword evidence="3 5" id="KW-0251">Elongation factor</keyword>
<evidence type="ECO:0000313" key="8">
    <source>
        <dbReference type="Proteomes" id="UP000002139"/>
    </source>
</evidence>
<dbReference type="CDD" id="cd14275">
    <property type="entry name" value="UBA_EF-Ts"/>
    <property type="match status" value="1"/>
</dbReference>
<comment type="subcellular location">
    <subcellularLocation>
        <location evidence="5">Cytoplasm</location>
    </subcellularLocation>
</comment>
<dbReference type="Gene3D" id="3.30.479.20">
    <property type="entry name" value="Elongation factor Ts, dimerisation domain"/>
    <property type="match status" value="2"/>
</dbReference>
<name>A9GIP0_SORC5</name>
<keyword evidence="8" id="KW-1185">Reference proteome</keyword>
<comment type="similarity">
    <text evidence="1 5">Belongs to the EF-Ts family.</text>
</comment>
<organism evidence="7 8">
    <name type="scientific">Sorangium cellulosum (strain So ce56)</name>
    <name type="common">Polyangium cellulosum (strain So ce56)</name>
    <dbReference type="NCBI Taxonomy" id="448385"/>
    <lineage>
        <taxon>Bacteria</taxon>
        <taxon>Pseudomonadati</taxon>
        <taxon>Myxococcota</taxon>
        <taxon>Polyangia</taxon>
        <taxon>Polyangiales</taxon>
        <taxon>Polyangiaceae</taxon>
        <taxon>Sorangium</taxon>
    </lineage>
</organism>
<dbReference type="HOGENOM" id="CLU_047155_0_0_7"/>
<dbReference type="SUPFAM" id="SSF54713">
    <property type="entry name" value="Elongation factor Ts (EF-Ts), dimerisation domain"/>
    <property type="match status" value="2"/>
</dbReference>
<gene>
    <name evidence="5 7" type="primary">tsf</name>
    <name evidence="7" type="ordered locus">sce3133</name>
</gene>
<sequence>MAGINAQAIKELRERTQAGMSDCKSALAEAEGDMEKAVEIILKKGLAKSAKRAGASATEGEVRAVVAADRRSATMVEVNIQTDFAARNDAFRQFVGDVLAAVEKAPDGADAAQLSIGGKSIADTATELTARIGEKIAVRRWDRVSIPAGKHGITHAYVHLGGKIGVIVALEASSQAVVEHPAVQKFIDETAMQAAAMSPIVLHRNEVTEELKAKQQEIFEAQLREDPKPKPQSAWPKIIEGKFNKWYSDIALLEQESQEAVSRGESGQTIEKLLQAAAKAAGGELKLTRFVRFERGEGLDKKEDDFAAEVAKMAAS</sequence>
<dbReference type="FunFam" id="1.10.8.10:FF:000001">
    <property type="entry name" value="Elongation factor Ts"/>
    <property type="match status" value="1"/>
</dbReference>
<evidence type="ECO:0000256" key="3">
    <source>
        <dbReference type="ARBA" id="ARBA00022768"/>
    </source>
</evidence>
<evidence type="ECO:0000259" key="6">
    <source>
        <dbReference type="Pfam" id="PF00889"/>
    </source>
</evidence>
<proteinExistence type="inferred from homology"/>
<evidence type="ECO:0000256" key="4">
    <source>
        <dbReference type="ARBA" id="ARBA00022917"/>
    </source>
</evidence>
<dbReference type="BioCyc" id="SCEL448385:SCE_RS16055-MONOMER"/>
<dbReference type="InterPro" id="IPR018101">
    <property type="entry name" value="Transl_elong_Ts_CS"/>
</dbReference>
<dbReference type="HAMAP" id="MF_00050">
    <property type="entry name" value="EF_Ts"/>
    <property type="match status" value="1"/>
</dbReference>
<dbReference type="RefSeq" id="WP_012235764.1">
    <property type="nucleotide sequence ID" value="NC_010162.1"/>
</dbReference>
<evidence type="ECO:0000256" key="5">
    <source>
        <dbReference type="HAMAP-Rule" id="MF_00050"/>
    </source>
</evidence>